<dbReference type="EMBL" id="JANBUN010002892">
    <property type="protein sequence ID" value="KAJ2793399.1"/>
    <property type="molecule type" value="Genomic_DNA"/>
</dbReference>
<keyword evidence="2" id="KW-1185">Reference proteome</keyword>
<evidence type="ECO:0000313" key="1">
    <source>
        <dbReference type="EMBL" id="KAJ2793399.1"/>
    </source>
</evidence>
<protein>
    <submittedName>
        <fullName evidence="1">Uncharacterized protein</fullName>
    </submittedName>
</protein>
<comment type="caution">
    <text evidence="1">The sequence shown here is derived from an EMBL/GenBank/DDBJ whole genome shotgun (WGS) entry which is preliminary data.</text>
</comment>
<reference evidence="1" key="1">
    <citation type="submission" date="2022-07" db="EMBL/GenBank/DDBJ databases">
        <title>Phylogenomic reconstructions and comparative analyses of Kickxellomycotina fungi.</title>
        <authorList>
            <person name="Reynolds N.K."/>
            <person name="Stajich J.E."/>
            <person name="Barry K."/>
            <person name="Grigoriev I.V."/>
            <person name="Crous P."/>
            <person name="Smith M.E."/>
        </authorList>
    </citation>
    <scope>NUCLEOTIDE SEQUENCE</scope>
    <source>
        <strain evidence="1">BCRC 34780</strain>
    </source>
</reference>
<organism evidence="1 2">
    <name type="scientific">Coemansia helicoidea</name>
    <dbReference type="NCBI Taxonomy" id="1286919"/>
    <lineage>
        <taxon>Eukaryota</taxon>
        <taxon>Fungi</taxon>
        <taxon>Fungi incertae sedis</taxon>
        <taxon>Zoopagomycota</taxon>
        <taxon>Kickxellomycotina</taxon>
        <taxon>Kickxellomycetes</taxon>
        <taxon>Kickxellales</taxon>
        <taxon>Kickxellaceae</taxon>
        <taxon>Coemansia</taxon>
    </lineage>
</organism>
<sequence length="248" mass="26205">MPQQAAAFAGLPVAVVSAGAGGRLAGGYPPLIPEAPSYMALNATRLTVGSWHRVSKPDTELTCLACVEPPPPKPVQRPGNHRAAEVGSLVGEFQWIIGSCGVRYKMVLPYSAISLIKLYEMPDPTAGLVDPASELAANSQLAFSVLSQALANPLAVGELSIHVYDLPTYYFQAESGEWQAIGDFSEGLSASSSKTHTISGPFGELFRQVRILVATSSRLKAAIDPLLMLWLGNADDPYTAVAGIPQNT</sequence>
<accession>A0ACC1KR09</accession>
<dbReference type="Proteomes" id="UP001140087">
    <property type="component" value="Unassembled WGS sequence"/>
</dbReference>
<evidence type="ECO:0000313" key="2">
    <source>
        <dbReference type="Proteomes" id="UP001140087"/>
    </source>
</evidence>
<feature type="non-terminal residue" evidence="1">
    <location>
        <position position="248"/>
    </location>
</feature>
<name>A0ACC1KR09_9FUNG</name>
<gene>
    <name evidence="1" type="ORF">H4R21_005914</name>
</gene>
<proteinExistence type="predicted"/>